<dbReference type="GeneID" id="94192550"/>
<organism evidence="2 3">
    <name type="scientific">Babesia caballi</name>
    <dbReference type="NCBI Taxonomy" id="5871"/>
    <lineage>
        <taxon>Eukaryota</taxon>
        <taxon>Sar</taxon>
        <taxon>Alveolata</taxon>
        <taxon>Apicomplexa</taxon>
        <taxon>Aconoidasida</taxon>
        <taxon>Piroplasmida</taxon>
        <taxon>Babesiidae</taxon>
        <taxon>Babesia</taxon>
    </lineage>
</organism>
<evidence type="ECO:0000313" key="2">
    <source>
        <dbReference type="EMBL" id="GIX61067.1"/>
    </source>
</evidence>
<keyword evidence="1" id="KW-0472">Membrane</keyword>
<dbReference type="Proteomes" id="UP001497744">
    <property type="component" value="Unassembled WGS sequence"/>
</dbReference>
<dbReference type="Pfam" id="PF12785">
    <property type="entry name" value="VESA1_N"/>
    <property type="match status" value="1"/>
</dbReference>
<keyword evidence="1" id="KW-1133">Transmembrane helix</keyword>
<reference evidence="2 3" key="1">
    <citation type="submission" date="2021-06" db="EMBL/GenBank/DDBJ databases">
        <title>Genome sequence of Babesia caballi.</title>
        <authorList>
            <person name="Yamagishi J."/>
            <person name="Kidaka T."/>
            <person name="Ochi A."/>
        </authorList>
    </citation>
    <scope>NUCLEOTIDE SEQUENCE [LARGE SCALE GENOMIC DNA]</scope>
    <source>
        <strain evidence="2">USDA-D6B2</strain>
    </source>
</reference>
<protein>
    <submittedName>
        <fullName evidence="2">Variant erythrocyte surface antigen-1 family protein</fullName>
    </submittedName>
</protein>
<dbReference type="InterPro" id="IPR024751">
    <property type="entry name" value="VESA1"/>
</dbReference>
<comment type="caution">
    <text evidence="2">The sequence shown here is derived from an EMBL/GenBank/DDBJ whole genome shotgun (WGS) entry which is preliminary data.</text>
</comment>
<dbReference type="EMBL" id="BPLF01000001">
    <property type="protein sequence ID" value="GIX61067.1"/>
    <property type="molecule type" value="Genomic_DNA"/>
</dbReference>
<sequence>MTSLDTCPSNLKEAIDWILRVTGKDGQDTGGTGALSNAVTHLLGDIHPSEPELQKKFETIKGALNSSPTGLIDHLANGLAKFIGYEDNNNNGLIGVGGIAVSNDPLERLRDGVLGFLAGFVGMLNHRTYQTALKLTQFSAKISEAVTALNGGVGKGRHEFEKAISKAGNALKGVKANGIDKVWSALKNVNNLKDDSSQLPKTFQAYVKKVLEAVENDQMIKQAQAQSQVKGGEKVNAIVQELNGEIRAVLQQFNNMGGRSIDLGNSGLQPALSSLHNSNMHLHPSQVQKLQHQAKALASAVYNGTSHFLAQLRRRYVMTKYEAPKPDAITPVHARIFLGCVPLYYYGVTYLYWRCSGDNGWTALTFNGGRGGFDLKWFMQAMGFEPSLLNVNMKGSEFVSTAFKGFNSSLTSDSKSSPRYFTFLSQLQNKVVASVSDLTRCSLFCLYNIAETYFRHLQSLKAENNTAFPQTIRAILYWMAGLQFSPDYDYLLGHISNIFMNILNIPSTTKDSEPTLQIADSAWDSSQSLTPSYVKGYLVATCLYIPSLLSSIQGAEKPVPSDEPFLHKLYSNDLSLHYPSGAALFNALCDYVYAIQFEFSFLYHMCATAYSYGYGWLYCWFGERVHPVKDPSTPVLSHLCAGYTCKGVSGCTHNRNVCGHDTGGQGVMCGKSSSQPSPLQAFLTDKLTGFCLKLPGSSKHMKNHPPGYMCHVPMGFDGHIRADAKQGGNLNYTLQPFCGGSTSPLRQLGEKLLCISRRTPKTLADLFGFYWNLNRVWEKKVIESESLKQLIEGTVECTIASIFAQLNATEMLSTAIGNLKGHCHAKAEKTNVVTHKTPQNSDHDCKDTPADLWSLCESVTIAERHKDCRAAKCGGYLYPLTLSTGAAFGISAFFASTYLSWIFSTNSIP</sequence>
<feature type="transmembrane region" description="Helical" evidence="1">
    <location>
        <begin position="876"/>
        <end position="903"/>
    </location>
</feature>
<evidence type="ECO:0000256" key="1">
    <source>
        <dbReference type="SAM" id="Phobius"/>
    </source>
</evidence>
<name>A0AAV4LMQ9_BABCB</name>
<dbReference type="RefSeq" id="XP_067713138.1">
    <property type="nucleotide sequence ID" value="XM_067857037.1"/>
</dbReference>
<proteinExistence type="predicted"/>
<keyword evidence="1" id="KW-0812">Transmembrane</keyword>
<evidence type="ECO:0000313" key="3">
    <source>
        <dbReference type="Proteomes" id="UP001497744"/>
    </source>
</evidence>
<dbReference type="AlphaFoldDB" id="A0AAV4LMQ9"/>
<accession>A0AAV4LMQ9</accession>
<gene>
    <name evidence="2" type="ORF">BcabD6B2_05020</name>
</gene>
<keyword evidence="3" id="KW-1185">Reference proteome</keyword>